<dbReference type="SUPFAM" id="SSF56112">
    <property type="entry name" value="Protein kinase-like (PK-like)"/>
    <property type="match status" value="1"/>
</dbReference>
<dbReference type="AlphaFoldDB" id="A0A8H8SXB4"/>
<dbReference type="EMBL" id="CP059662">
    <property type="protein sequence ID" value="QRW20113.1"/>
    <property type="molecule type" value="Genomic_DNA"/>
</dbReference>
<dbReference type="InterPro" id="IPR008271">
    <property type="entry name" value="Ser/Thr_kinase_AS"/>
</dbReference>
<dbReference type="Proteomes" id="UP000650533">
    <property type="component" value="Chromosome 5"/>
</dbReference>
<dbReference type="PROSITE" id="PS50011">
    <property type="entry name" value="PROTEIN_KINASE_DOM"/>
    <property type="match status" value="1"/>
</dbReference>
<dbReference type="InterPro" id="IPR051681">
    <property type="entry name" value="Ser/Thr_Kinases-Pseudokinases"/>
</dbReference>
<protein>
    <submittedName>
        <fullName evidence="2">Tyrosine kinase domain-containing protein</fullName>
    </submittedName>
</protein>
<dbReference type="GO" id="GO:0005524">
    <property type="term" value="F:ATP binding"/>
    <property type="evidence" value="ECO:0007669"/>
    <property type="project" value="InterPro"/>
</dbReference>
<organism evidence="2 3">
    <name type="scientific">Rhizoctonia solani</name>
    <dbReference type="NCBI Taxonomy" id="456999"/>
    <lineage>
        <taxon>Eukaryota</taxon>
        <taxon>Fungi</taxon>
        <taxon>Dikarya</taxon>
        <taxon>Basidiomycota</taxon>
        <taxon>Agaricomycotina</taxon>
        <taxon>Agaricomycetes</taxon>
        <taxon>Cantharellales</taxon>
        <taxon>Ceratobasidiaceae</taxon>
        <taxon>Rhizoctonia</taxon>
    </lineage>
</organism>
<dbReference type="PROSITE" id="PS00108">
    <property type="entry name" value="PROTEIN_KINASE_ST"/>
    <property type="match status" value="1"/>
</dbReference>
<dbReference type="CDD" id="cd14014">
    <property type="entry name" value="STKc_PknB_like"/>
    <property type="match status" value="1"/>
</dbReference>
<dbReference type="GO" id="GO:0004674">
    <property type="term" value="F:protein serine/threonine kinase activity"/>
    <property type="evidence" value="ECO:0007669"/>
    <property type="project" value="TreeGrafter"/>
</dbReference>
<gene>
    <name evidence="2" type="ORF">RhiXN_09088</name>
</gene>
<name>A0A8H8SXB4_9AGAM</name>
<dbReference type="InterPro" id="IPR011009">
    <property type="entry name" value="Kinase-like_dom_sf"/>
</dbReference>
<dbReference type="Gene3D" id="1.10.510.10">
    <property type="entry name" value="Transferase(Phosphotransferase) domain 1"/>
    <property type="match status" value="1"/>
</dbReference>
<dbReference type="InterPro" id="IPR000719">
    <property type="entry name" value="Prot_kinase_dom"/>
</dbReference>
<keyword evidence="2" id="KW-0808">Transferase</keyword>
<dbReference type="PANTHER" id="PTHR44329">
    <property type="entry name" value="SERINE/THREONINE-PROTEIN KINASE TNNI3K-RELATED"/>
    <property type="match status" value="1"/>
</dbReference>
<evidence type="ECO:0000313" key="3">
    <source>
        <dbReference type="Proteomes" id="UP000650533"/>
    </source>
</evidence>
<proteinExistence type="predicted"/>
<dbReference type="KEGG" id="rsx:RhiXN_09088"/>
<dbReference type="GeneID" id="67031367"/>
<evidence type="ECO:0000259" key="1">
    <source>
        <dbReference type="PROSITE" id="PS50011"/>
    </source>
</evidence>
<accession>A0A8H8SXB4</accession>
<keyword evidence="2" id="KW-0418">Kinase</keyword>
<dbReference type="Pfam" id="PF00069">
    <property type="entry name" value="Pkinase"/>
    <property type="match status" value="1"/>
</dbReference>
<sequence length="345" mass="38181">MLVELLHIGANLGELHGLSNLENGPPLLPWISSNRSRTTILSSKMNSECISACLVQHRCQDITTILDLRYCSSSPFTRGGFGVVYRGVLKDGRVIALKCIEPLNGYETNESGHGKNLKRAAREIYNWSRCEHPGVLPILGFARFREHIALVTPWMGSGSLKQHVLRGLSQTPLQICIELATAVEYLHQNGIVHGDIKPDNVLMTNQGRPQLGDFGSASSTLSTTLNFTQTHSFGFTVRFAAPEIMGGENPFTKESDVYALGMTIFNVMTGQLPFADKSEVLVIVEVLSARRQPLQPNFGHVLQKDEAKSKMWELLKRCFAYEPGDRPKATQVKNGLMEVEMINSA</sequence>
<dbReference type="SMART" id="SM00220">
    <property type="entry name" value="S_TKc"/>
    <property type="match status" value="1"/>
</dbReference>
<reference evidence="2" key="1">
    <citation type="submission" date="2020-05" db="EMBL/GenBank/DDBJ databases">
        <title>Evolutionary and genomic comparisons of hybrid uninucleate and nonhybrid Rhizoctonia fungi.</title>
        <authorList>
            <person name="Li C."/>
            <person name="Chen X."/>
        </authorList>
    </citation>
    <scope>NUCLEOTIDE SEQUENCE</scope>
    <source>
        <strain evidence="2">AG-1 IA</strain>
    </source>
</reference>
<feature type="domain" description="Protein kinase" evidence="1">
    <location>
        <begin position="70"/>
        <end position="337"/>
    </location>
</feature>
<dbReference type="RefSeq" id="XP_043180350.1">
    <property type="nucleotide sequence ID" value="XM_043328904.1"/>
</dbReference>
<evidence type="ECO:0000313" key="2">
    <source>
        <dbReference type="EMBL" id="QRW20113.1"/>
    </source>
</evidence>